<comment type="subcellular location">
    <subcellularLocation>
        <location evidence="6">Cytoplasm</location>
    </subcellularLocation>
</comment>
<keyword evidence="4 6" id="KW-0378">Hydrolase</keyword>
<dbReference type="AlphaFoldDB" id="A0A0G1MI71"/>
<evidence type="ECO:0000256" key="2">
    <source>
        <dbReference type="ARBA" id="ARBA00022490"/>
    </source>
</evidence>
<protein>
    <recommendedName>
        <fullName evidence="6">Exodeoxyribonuclease 7 small subunit</fullName>
        <ecNumber evidence="6">3.1.11.6</ecNumber>
    </recommendedName>
    <alternativeName>
        <fullName evidence="6">Exodeoxyribonuclease VII small subunit</fullName>
        <shortName evidence="6">Exonuclease VII small subunit</shortName>
    </alternativeName>
</protein>
<reference evidence="7 8" key="1">
    <citation type="journal article" date="2015" name="Nature">
        <title>rRNA introns, odd ribosomes, and small enigmatic genomes across a large radiation of phyla.</title>
        <authorList>
            <person name="Brown C.T."/>
            <person name="Hug L.A."/>
            <person name="Thomas B.C."/>
            <person name="Sharon I."/>
            <person name="Castelle C.J."/>
            <person name="Singh A."/>
            <person name="Wilkins M.J."/>
            <person name="Williams K.H."/>
            <person name="Banfield J.F."/>
        </authorList>
    </citation>
    <scope>NUCLEOTIDE SEQUENCE [LARGE SCALE GENOMIC DNA]</scope>
</reference>
<keyword evidence="3 6" id="KW-0540">Nuclease</keyword>
<evidence type="ECO:0000313" key="8">
    <source>
        <dbReference type="Proteomes" id="UP000033999"/>
    </source>
</evidence>
<dbReference type="GO" id="GO:0008855">
    <property type="term" value="F:exodeoxyribonuclease VII activity"/>
    <property type="evidence" value="ECO:0007669"/>
    <property type="project" value="UniProtKB-UniRule"/>
</dbReference>
<dbReference type="PANTHER" id="PTHR34137">
    <property type="entry name" value="EXODEOXYRIBONUCLEASE 7 SMALL SUBUNIT"/>
    <property type="match status" value="1"/>
</dbReference>
<evidence type="ECO:0000256" key="3">
    <source>
        <dbReference type="ARBA" id="ARBA00022722"/>
    </source>
</evidence>
<dbReference type="GO" id="GO:0005829">
    <property type="term" value="C:cytosol"/>
    <property type="evidence" value="ECO:0007669"/>
    <property type="project" value="TreeGrafter"/>
</dbReference>
<comment type="subunit">
    <text evidence="6">Heterooligomer composed of large and small subunits.</text>
</comment>
<evidence type="ECO:0000256" key="4">
    <source>
        <dbReference type="ARBA" id="ARBA00022801"/>
    </source>
</evidence>
<comment type="similarity">
    <text evidence="1 6">Belongs to the XseB family.</text>
</comment>
<dbReference type="NCBIfam" id="TIGR01280">
    <property type="entry name" value="xseB"/>
    <property type="match status" value="1"/>
</dbReference>
<dbReference type="SUPFAM" id="SSF116842">
    <property type="entry name" value="XseB-like"/>
    <property type="match status" value="1"/>
</dbReference>
<comment type="caution">
    <text evidence="7">The sequence shown here is derived from an EMBL/GenBank/DDBJ whole genome shotgun (WGS) entry which is preliminary data.</text>
</comment>
<dbReference type="Gene3D" id="1.10.287.1040">
    <property type="entry name" value="Exonuclease VII, small subunit"/>
    <property type="match status" value="1"/>
</dbReference>
<comment type="function">
    <text evidence="6">Bidirectionally degrades single-stranded DNA into large acid-insoluble oligonucleotides, which are then degraded further into small acid-soluble oligonucleotides.</text>
</comment>
<evidence type="ECO:0000256" key="6">
    <source>
        <dbReference type="HAMAP-Rule" id="MF_00337"/>
    </source>
</evidence>
<dbReference type="GO" id="GO:0006308">
    <property type="term" value="P:DNA catabolic process"/>
    <property type="evidence" value="ECO:0007669"/>
    <property type="project" value="UniProtKB-UniRule"/>
</dbReference>
<dbReference type="InterPro" id="IPR037004">
    <property type="entry name" value="Exonuc_VII_ssu_sf"/>
</dbReference>
<dbReference type="EC" id="3.1.11.6" evidence="6"/>
<accession>A0A0G1MI71</accession>
<proteinExistence type="inferred from homology"/>
<evidence type="ECO:0000256" key="5">
    <source>
        <dbReference type="ARBA" id="ARBA00022839"/>
    </source>
</evidence>
<keyword evidence="2 6" id="KW-0963">Cytoplasm</keyword>
<gene>
    <name evidence="6" type="primary">xseB</name>
    <name evidence="7" type="ORF">UX10_C0004G0042</name>
</gene>
<sequence length="81" mass="9403">MAKEAKKIHFAHEFKELEAITEWFEKEDLDLEEGLKKFERGLELASSLKEYLGKVENKVKEIKAKFAASDEPEEDTDAPFK</sequence>
<dbReference type="InterPro" id="IPR003761">
    <property type="entry name" value="Exonuc_VII_S"/>
</dbReference>
<organism evidence="7 8">
    <name type="scientific">Candidatus Magasanikbacteria bacterium GW2011_GWA2_45_39</name>
    <dbReference type="NCBI Taxonomy" id="1619041"/>
    <lineage>
        <taxon>Bacteria</taxon>
        <taxon>Candidatus Magasanikiibacteriota</taxon>
    </lineage>
</organism>
<dbReference type="EMBL" id="LCKX01000004">
    <property type="protein sequence ID" value="KKU07914.1"/>
    <property type="molecule type" value="Genomic_DNA"/>
</dbReference>
<evidence type="ECO:0000313" key="7">
    <source>
        <dbReference type="EMBL" id="KKU07914.1"/>
    </source>
</evidence>
<keyword evidence="5 6" id="KW-0269">Exonuclease</keyword>
<dbReference type="Proteomes" id="UP000033999">
    <property type="component" value="Unassembled WGS sequence"/>
</dbReference>
<name>A0A0G1MI71_9BACT</name>
<evidence type="ECO:0000256" key="1">
    <source>
        <dbReference type="ARBA" id="ARBA00009998"/>
    </source>
</evidence>
<dbReference type="GO" id="GO:0009318">
    <property type="term" value="C:exodeoxyribonuclease VII complex"/>
    <property type="evidence" value="ECO:0007669"/>
    <property type="project" value="UniProtKB-UniRule"/>
</dbReference>
<comment type="catalytic activity">
    <reaction evidence="6">
        <text>Exonucleolytic cleavage in either 5'- to 3'- or 3'- to 5'-direction to yield nucleoside 5'-phosphates.</text>
        <dbReference type="EC" id="3.1.11.6"/>
    </reaction>
</comment>
<dbReference type="Pfam" id="PF02609">
    <property type="entry name" value="Exonuc_VII_S"/>
    <property type="match status" value="1"/>
</dbReference>
<dbReference type="HAMAP" id="MF_00337">
    <property type="entry name" value="Exonuc_7_S"/>
    <property type="match status" value="1"/>
</dbReference>
<dbReference type="PANTHER" id="PTHR34137:SF1">
    <property type="entry name" value="EXODEOXYRIBONUCLEASE 7 SMALL SUBUNIT"/>
    <property type="match status" value="1"/>
</dbReference>